<evidence type="ECO:0000313" key="4">
    <source>
        <dbReference type="Proteomes" id="UP000703661"/>
    </source>
</evidence>
<reference evidence="3" key="1">
    <citation type="journal article" date="2020" name="Fungal Divers.">
        <title>Resolving the Mortierellaceae phylogeny through synthesis of multi-gene phylogenetics and phylogenomics.</title>
        <authorList>
            <person name="Vandepol N."/>
            <person name="Liber J."/>
            <person name="Desiro A."/>
            <person name="Na H."/>
            <person name="Kennedy M."/>
            <person name="Barry K."/>
            <person name="Grigoriev I.V."/>
            <person name="Miller A.N."/>
            <person name="O'Donnell K."/>
            <person name="Stajich J.E."/>
            <person name="Bonito G."/>
        </authorList>
    </citation>
    <scope>NUCLEOTIDE SEQUENCE</scope>
    <source>
        <strain evidence="3">NRRL 2769</strain>
    </source>
</reference>
<accession>A0A9P6N0N9</accession>
<dbReference type="AlphaFoldDB" id="A0A9P6N0N9"/>
<proteinExistence type="predicted"/>
<dbReference type="EMBL" id="JAAAID010000191">
    <property type="protein sequence ID" value="KAG0020871.1"/>
    <property type="molecule type" value="Genomic_DNA"/>
</dbReference>
<organism evidence="3 4">
    <name type="scientific">Entomortierella chlamydospora</name>
    <dbReference type="NCBI Taxonomy" id="101097"/>
    <lineage>
        <taxon>Eukaryota</taxon>
        <taxon>Fungi</taxon>
        <taxon>Fungi incertae sedis</taxon>
        <taxon>Mucoromycota</taxon>
        <taxon>Mortierellomycotina</taxon>
        <taxon>Mortierellomycetes</taxon>
        <taxon>Mortierellales</taxon>
        <taxon>Mortierellaceae</taxon>
        <taxon>Entomortierella</taxon>
    </lineage>
</organism>
<keyword evidence="4" id="KW-1185">Reference proteome</keyword>
<evidence type="ECO:0000256" key="2">
    <source>
        <dbReference type="SAM" id="MobiDB-lite"/>
    </source>
</evidence>
<protein>
    <submittedName>
        <fullName evidence="3">Uncharacterized protein</fullName>
    </submittedName>
</protein>
<evidence type="ECO:0000256" key="1">
    <source>
        <dbReference type="SAM" id="Coils"/>
    </source>
</evidence>
<dbReference type="OrthoDB" id="2445852at2759"/>
<feature type="region of interest" description="Disordered" evidence="2">
    <location>
        <begin position="1"/>
        <end position="96"/>
    </location>
</feature>
<sequence>MDRDKTAEKSTPQPPQRTPKTPTNPRVKSSSLGRASPYSIPSASPSSKPVPRSSSSNNSTPTLPLVKDEPDSTTPVYPESSVLLSSTTSNAKIQLSDMQPVDADLLERIKNVEISLKQHRDSEDQILKKIKATKQEYHAVKEHHEQVMQAGKTRLKNMKRAFDRLQEESLKNSGNLQELWEKVRESTIELEEKDNRIIELKREFVESKKIREQILKDRSETEEETITRLQKQIKQREMEYDDILNFVAEAIELEKSLGMSYGEDEIESLKAKILDKDARILQLEATKAQYSAAMIEEKYADDLIQLFKMVYERRIRAQEAEFRARVNKAKEDERTQAMEARQASDDLKILQPLLKEMEAKASREEYDLMIEKDELVEMEKELESLRLELLERTSDPVK</sequence>
<name>A0A9P6N0N9_9FUNG</name>
<feature type="compositionally biased region" description="Low complexity" evidence="2">
    <location>
        <begin position="36"/>
        <end position="64"/>
    </location>
</feature>
<evidence type="ECO:0000313" key="3">
    <source>
        <dbReference type="EMBL" id="KAG0020871.1"/>
    </source>
</evidence>
<feature type="compositionally biased region" description="Polar residues" evidence="2">
    <location>
        <begin position="82"/>
        <end position="96"/>
    </location>
</feature>
<comment type="caution">
    <text evidence="3">The sequence shown here is derived from an EMBL/GenBank/DDBJ whole genome shotgun (WGS) entry which is preliminary data.</text>
</comment>
<feature type="coiled-coil region" evidence="1">
    <location>
        <begin position="148"/>
        <end position="239"/>
    </location>
</feature>
<dbReference type="Proteomes" id="UP000703661">
    <property type="component" value="Unassembled WGS sequence"/>
</dbReference>
<gene>
    <name evidence="3" type="ORF">BGZ80_003443</name>
</gene>
<keyword evidence="1" id="KW-0175">Coiled coil</keyword>
<feature type="coiled-coil region" evidence="1">
    <location>
        <begin position="368"/>
        <end position="395"/>
    </location>
</feature>